<keyword evidence="1" id="KW-0175">Coiled coil</keyword>
<dbReference type="Proteomes" id="UP001341840">
    <property type="component" value="Unassembled WGS sequence"/>
</dbReference>
<gene>
    <name evidence="2" type="ORF">PIB30_024337</name>
</gene>
<keyword evidence="3" id="KW-1185">Reference proteome</keyword>
<accession>A0ABU6Z6G0</accession>
<protein>
    <submittedName>
        <fullName evidence="2">Uncharacterized protein</fullName>
    </submittedName>
</protein>
<evidence type="ECO:0000313" key="3">
    <source>
        <dbReference type="Proteomes" id="UP001341840"/>
    </source>
</evidence>
<evidence type="ECO:0000256" key="1">
    <source>
        <dbReference type="SAM" id="Coils"/>
    </source>
</evidence>
<dbReference type="EMBL" id="JASCZI010271947">
    <property type="protein sequence ID" value="MED6218155.1"/>
    <property type="molecule type" value="Genomic_DNA"/>
</dbReference>
<comment type="caution">
    <text evidence="2">The sequence shown here is derived from an EMBL/GenBank/DDBJ whole genome shotgun (WGS) entry which is preliminary data.</text>
</comment>
<sequence>MEDLSMFQRPRTIALEYEKPGTYGTGLIPPTRPFDRVWLCGLRDNHLQLGLVVIMGTRYTPWNLTPYQPHDLGYNAYQSNGLGDAYYGYEDHSPPYPPSQDGMDKLFEALAQERNEIREVQRKMEIQLDLLIKLATLVIEHLNNSSNISQPSNFEDLPSQPLSNPWGDIGTLFLCTNQEGREDALLNEEDVEILHERLDEVEEENEAQVAEDVDQEVEDNCKEPKGMEIVHFASFKVTPSKLPSELQFEWVDLPNLNFIDPQHYALLETNDQLGALDGVLDKKETESLELNASKFITCGDSRFNTYSEHLHKLHNNRAKVGAFSLEAFGTLETPRKACRFT</sequence>
<feature type="coiled-coil region" evidence="1">
    <location>
        <begin position="184"/>
        <end position="211"/>
    </location>
</feature>
<feature type="coiled-coil region" evidence="1">
    <location>
        <begin position="103"/>
        <end position="130"/>
    </location>
</feature>
<name>A0ABU6Z6G0_9FABA</name>
<proteinExistence type="predicted"/>
<evidence type="ECO:0000313" key="2">
    <source>
        <dbReference type="EMBL" id="MED6218155.1"/>
    </source>
</evidence>
<organism evidence="2 3">
    <name type="scientific">Stylosanthes scabra</name>
    <dbReference type="NCBI Taxonomy" id="79078"/>
    <lineage>
        <taxon>Eukaryota</taxon>
        <taxon>Viridiplantae</taxon>
        <taxon>Streptophyta</taxon>
        <taxon>Embryophyta</taxon>
        <taxon>Tracheophyta</taxon>
        <taxon>Spermatophyta</taxon>
        <taxon>Magnoliopsida</taxon>
        <taxon>eudicotyledons</taxon>
        <taxon>Gunneridae</taxon>
        <taxon>Pentapetalae</taxon>
        <taxon>rosids</taxon>
        <taxon>fabids</taxon>
        <taxon>Fabales</taxon>
        <taxon>Fabaceae</taxon>
        <taxon>Papilionoideae</taxon>
        <taxon>50 kb inversion clade</taxon>
        <taxon>dalbergioids sensu lato</taxon>
        <taxon>Dalbergieae</taxon>
        <taxon>Pterocarpus clade</taxon>
        <taxon>Stylosanthes</taxon>
    </lineage>
</organism>
<reference evidence="2 3" key="1">
    <citation type="journal article" date="2023" name="Plants (Basel)">
        <title>Bridging the Gap: Combining Genomics and Transcriptomics Approaches to Understand Stylosanthes scabra, an Orphan Legume from the Brazilian Caatinga.</title>
        <authorList>
            <person name="Ferreira-Neto J.R.C."/>
            <person name="da Silva M.D."/>
            <person name="Binneck E."/>
            <person name="de Melo N.F."/>
            <person name="da Silva R.H."/>
            <person name="de Melo A.L.T.M."/>
            <person name="Pandolfi V."/>
            <person name="Bustamante F.O."/>
            <person name="Brasileiro-Vidal A.C."/>
            <person name="Benko-Iseppon A.M."/>
        </authorList>
    </citation>
    <scope>NUCLEOTIDE SEQUENCE [LARGE SCALE GENOMIC DNA]</scope>
    <source>
        <tissue evidence="2">Leaves</tissue>
    </source>
</reference>